<dbReference type="PRINTS" id="PR00008">
    <property type="entry name" value="DAGPEDOMAIN"/>
</dbReference>
<dbReference type="GO" id="GO:0030036">
    <property type="term" value="P:actin cytoskeleton organization"/>
    <property type="evidence" value="ECO:0007669"/>
    <property type="project" value="UniProtKB-ARBA"/>
</dbReference>
<dbReference type="PANTHER" id="PTHR15735">
    <property type="entry name" value="FCH AND DOUBLE SH3 DOMAINS PROTEIN"/>
    <property type="match status" value="1"/>
</dbReference>
<evidence type="ECO:0000259" key="6">
    <source>
        <dbReference type="PROSITE" id="PS50002"/>
    </source>
</evidence>
<organism evidence="8">
    <name type="scientific">Phaffia rhodozyma</name>
    <name type="common">Yeast</name>
    <name type="synonym">Xanthophyllomyces dendrorhous</name>
    <dbReference type="NCBI Taxonomy" id="264483"/>
    <lineage>
        <taxon>Eukaryota</taxon>
        <taxon>Fungi</taxon>
        <taxon>Dikarya</taxon>
        <taxon>Basidiomycota</taxon>
        <taxon>Agaricomycotina</taxon>
        <taxon>Tremellomycetes</taxon>
        <taxon>Cystofilobasidiales</taxon>
        <taxon>Mrakiaceae</taxon>
        <taxon>Phaffia</taxon>
    </lineage>
</organism>
<dbReference type="InterPro" id="IPR036028">
    <property type="entry name" value="SH3-like_dom_sf"/>
</dbReference>
<reference evidence="8" key="1">
    <citation type="submission" date="2014-08" db="EMBL/GenBank/DDBJ databases">
        <authorList>
            <person name="Sharma Rahul"/>
            <person name="Thines Marco"/>
        </authorList>
    </citation>
    <scope>NUCLEOTIDE SEQUENCE</scope>
</reference>
<evidence type="ECO:0000256" key="3">
    <source>
        <dbReference type="ARBA" id="ARBA00022833"/>
    </source>
</evidence>
<feature type="domain" description="Phorbol-ester/DAG-type" evidence="7">
    <location>
        <begin position="376"/>
        <end position="426"/>
    </location>
</feature>
<dbReference type="CDD" id="cd20824">
    <property type="entry name" value="C1_SpBZZ1-like"/>
    <property type="match status" value="1"/>
</dbReference>
<evidence type="ECO:0000313" key="8">
    <source>
        <dbReference type="EMBL" id="CED83894.1"/>
    </source>
</evidence>
<feature type="compositionally biased region" description="Low complexity" evidence="5">
    <location>
        <begin position="434"/>
        <end position="459"/>
    </location>
</feature>
<dbReference type="InterPro" id="IPR020454">
    <property type="entry name" value="DAG/PE-bd"/>
</dbReference>
<dbReference type="PROSITE" id="PS00479">
    <property type="entry name" value="ZF_DAG_PE_1"/>
    <property type="match status" value="1"/>
</dbReference>
<dbReference type="InterPro" id="IPR035459">
    <property type="entry name" value="Bzz1_SH3_1"/>
</dbReference>
<dbReference type="PANTHER" id="PTHR15735:SF21">
    <property type="entry name" value="PROTEIN NERVOUS WRECK"/>
    <property type="match status" value="1"/>
</dbReference>
<sequence length="621" mass="68769">MAETLSYGAQLPDQAQPLLNHIQSVLSFYADVEKFTLERAALEREFGQKLQALTKRMMEKKAKRGDSLWTGELAGHGSGLGDKCTLSTALDSVLNFTEEASNAHVTLADQLTKQVADVLREKEKRKEVIRTRYGTYYQELLDQRDKYYQDRLKTKQKYQEACNNVEAARIKHDRSAASGDRHVDRAHKSFLEAKDKAGEAKNAFIIQTGIANKMKEKFYRIDLPAFEDKLRKNIHFQNCDNIKDLELFVRCNTRVGSWQEPPDWVWEPAEGLYEVGVWCLDPGPKIVLQNRLARSAGRIESTSPVLHTKQTELTNLIGLVGKYSADPSLGDPDKIMEGILGNLTEVATLDNQVAAGHVVADLLQDALGDDQGSLQPHDFKSSSFTIPTHCAHCKQSIWGLSKQGKTCKACGITVHSKCELKIPSNCRSTPALARRSSMTSNLTRSSSSASRASGFSAPRGNNASHITANLAPSVFEEEEEGDSFVDGGRETKVLFDYEATSESEISIREGRTVRVIEEDDGSGWVKVDDGTGYQGLCPAAYLEVVDTSPKESSAATTTNNVRDQGDNYVMTLRDPMNSPWSKEKEFNSHQTGGTTLMDAVRRMITSACQALALLFSINHIT</sequence>
<dbReference type="Gene3D" id="3.30.60.20">
    <property type="match status" value="1"/>
</dbReference>
<keyword evidence="2" id="KW-0479">Metal-binding</keyword>
<evidence type="ECO:0000256" key="1">
    <source>
        <dbReference type="ARBA" id="ARBA00022443"/>
    </source>
</evidence>
<dbReference type="PROSITE" id="PS50081">
    <property type="entry name" value="ZF_DAG_PE_2"/>
    <property type="match status" value="1"/>
</dbReference>
<dbReference type="Gene3D" id="2.30.30.40">
    <property type="entry name" value="SH3 Domains"/>
    <property type="match status" value="1"/>
</dbReference>
<dbReference type="InterPro" id="IPR046349">
    <property type="entry name" value="C1-like_sf"/>
</dbReference>
<dbReference type="InterPro" id="IPR027267">
    <property type="entry name" value="AH/BAR_dom_sf"/>
</dbReference>
<dbReference type="SUPFAM" id="SSF57889">
    <property type="entry name" value="Cysteine-rich domain"/>
    <property type="match status" value="1"/>
</dbReference>
<evidence type="ECO:0000256" key="4">
    <source>
        <dbReference type="PROSITE-ProRule" id="PRU00192"/>
    </source>
</evidence>
<dbReference type="SMART" id="SM00326">
    <property type="entry name" value="SH3"/>
    <property type="match status" value="1"/>
</dbReference>
<dbReference type="InterPro" id="IPR001452">
    <property type="entry name" value="SH3_domain"/>
</dbReference>
<evidence type="ECO:0000256" key="2">
    <source>
        <dbReference type="ARBA" id="ARBA00022723"/>
    </source>
</evidence>
<keyword evidence="3" id="KW-0862">Zinc</keyword>
<proteinExistence type="predicted"/>
<keyword evidence="1 4" id="KW-0728">SH3 domain</keyword>
<evidence type="ECO:0000259" key="7">
    <source>
        <dbReference type="PROSITE" id="PS50081"/>
    </source>
</evidence>
<dbReference type="InterPro" id="IPR002219">
    <property type="entry name" value="PKC_DAG/PE"/>
</dbReference>
<feature type="domain" description="SH3" evidence="6">
    <location>
        <begin position="486"/>
        <end position="547"/>
    </location>
</feature>
<dbReference type="GO" id="GO:0046872">
    <property type="term" value="F:metal ion binding"/>
    <property type="evidence" value="ECO:0007669"/>
    <property type="project" value="UniProtKB-KW"/>
</dbReference>
<name>A0A0F7STE0_PHARH</name>
<dbReference type="PROSITE" id="PS50002">
    <property type="entry name" value="SH3"/>
    <property type="match status" value="1"/>
</dbReference>
<dbReference type="Gene3D" id="1.20.1270.60">
    <property type="entry name" value="Arfaptin homology (AH) domain/BAR domain"/>
    <property type="match status" value="1"/>
</dbReference>
<dbReference type="Pfam" id="PF14604">
    <property type="entry name" value="SH3_9"/>
    <property type="match status" value="1"/>
</dbReference>
<evidence type="ECO:0000256" key="5">
    <source>
        <dbReference type="SAM" id="MobiDB-lite"/>
    </source>
</evidence>
<dbReference type="GO" id="GO:0030833">
    <property type="term" value="P:regulation of actin filament polymerization"/>
    <property type="evidence" value="ECO:0007669"/>
    <property type="project" value="TreeGrafter"/>
</dbReference>
<dbReference type="SUPFAM" id="SSF103657">
    <property type="entry name" value="BAR/IMD domain-like"/>
    <property type="match status" value="1"/>
</dbReference>
<dbReference type="InterPro" id="IPR001060">
    <property type="entry name" value="FCH_dom"/>
</dbReference>
<dbReference type="EMBL" id="LN483157">
    <property type="protein sequence ID" value="CED83894.1"/>
    <property type="molecule type" value="Genomic_DNA"/>
</dbReference>
<dbReference type="AlphaFoldDB" id="A0A0F7STE0"/>
<dbReference type="SUPFAM" id="SSF50044">
    <property type="entry name" value="SH3-domain"/>
    <property type="match status" value="1"/>
</dbReference>
<protein>
    <submittedName>
        <fullName evidence="8">Cdc42-interacting protein CIP4</fullName>
    </submittedName>
</protein>
<dbReference type="SMART" id="SM00055">
    <property type="entry name" value="FCH"/>
    <property type="match status" value="1"/>
</dbReference>
<accession>A0A0F7STE0</accession>
<dbReference type="Pfam" id="PF00130">
    <property type="entry name" value="C1_1"/>
    <property type="match status" value="1"/>
</dbReference>
<feature type="region of interest" description="Disordered" evidence="5">
    <location>
        <begin position="433"/>
        <end position="464"/>
    </location>
</feature>
<dbReference type="Pfam" id="PF00611">
    <property type="entry name" value="FCH"/>
    <property type="match status" value="1"/>
</dbReference>
<dbReference type="CDD" id="cd11912">
    <property type="entry name" value="SH3_Bzz1_1"/>
    <property type="match status" value="1"/>
</dbReference>
<dbReference type="GO" id="GO:0030864">
    <property type="term" value="C:cortical actin cytoskeleton"/>
    <property type="evidence" value="ECO:0007669"/>
    <property type="project" value="UniProtKB-ARBA"/>
</dbReference>
<dbReference type="SMART" id="SM00109">
    <property type="entry name" value="C1"/>
    <property type="match status" value="1"/>
</dbReference>